<protein>
    <submittedName>
        <fullName evidence="1">Uncharacterized protein</fullName>
    </submittedName>
</protein>
<name>A0A9D1GAB5_9FIRM</name>
<sequence>MKKLKILLLVVLIGVTSYLGTFSSTLNVDAANNECDENYTLKTYINNLGYSISGNTVSYTGAKGLLYSTSFDSTINAADPDGNFSFVVPDENLADRIEVHFYLAQDDGVCETNKEIGSNTFYIDSTGPNQLYNDALCVNYRNRWSNNETMRNAVPYCFTETVSIQYSYNDVSSWIRDAESLYQVSQGGSTIQADPTYQNVDDVTNVPKLTCDAFSNNNYQNIHKYSHKESKTVNNCTTTCVEEIEVNFSDPQAVEPGMCFQYLIEIKSKVSCDNTYTAPRPSRKGVCYMIPYCRSSNGFESTKGGPNEDFDACVLECDGGEYSQSCIDSCYNKVYKQGKTYSKQNVKRQNAFSTINNASMLTFSSFPSNSGALAAVQVANGCIADNVIANLDANNPNDVNRLYNLKQQYPGGSYENDRWVASGTCPSSIGYYYFSTTERTRATILELQGNYYDQDGQKKYAPNNNGFLMRIAFNGAANTCTDVCYWTNNCGSNTVLTPALVEDDYQKELAEWERNKVACEQDVSTCSNETTNYKIVVDNVDSNDEYNSDSKDENNDWRKTYSASQKLNSNKITGAFPDMVTLATGKCEDKNSSSNGWDYHNIITFPGIWINNKTGQTVHSIEPGFEDYYTYAGNEYCTKLNSLPVNTAWWYWKVSQNGDPNALTSSQKQAINNSLEMNIRGHIDNYGYFGWNFDVECFYAVDSPKNSSCPPSDPNYPNCDSGDVDGCPPTDPDYPYCDCPPSDPDYPYCKSGDDDDPLVTDFTFRPVSLDTMFPNGGSASQTSVDDKDIQASNLINDLESLRNSGTSLEPVVSATRDPGFNWSCAATNLENPDYIIQPVTVMNKIQELGDSVYDGDRYLDYHIRLTPETMNKVRAYNNEYDSYTEPSDMSELLSAGNNKTAGITVYRSYLLHKVLNSSELLKSGLIGCNNEDNGSCTNVIDTSTSCYNEYMAQSAVLKGGN</sequence>
<gene>
    <name evidence="1" type="ORF">IAB59_01285</name>
</gene>
<reference evidence="1" key="2">
    <citation type="journal article" date="2021" name="PeerJ">
        <title>Extensive microbial diversity within the chicken gut microbiome revealed by metagenomics and culture.</title>
        <authorList>
            <person name="Gilroy R."/>
            <person name="Ravi A."/>
            <person name="Getino M."/>
            <person name="Pursley I."/>
            <person name="Horton D.L."/>
            <person name="Alikhan N.F."/>
            <person name="Baker D."/>
            <person name="Gharbi K."/>
            <person name="Hall N."/>
            <person name="Watson M."/>
            <person name="Adriaenssens E.M."/>
            <person name="Foster-Nyarko E."/>
            <person name="Jarju S."/>
            <person name="Secka A."/>
            <person name="Antonio M."/>
            <person name="Oren A."/>
            <person name="Chaudhuri R.R."/>
            <person name="La Ragione R."/>
            <person name="Hildebrand F."/>
            <person name="Pallen M.J."/>
        </authorList>
    </citation>
    <scope>NUCLEOTIDE SEQUENCE</scope>
    <source>
        <strain evidence="1">CHK195-26880</strain>
    </source>
</reference>
<accession>A0A9D1GAB5</accession>
<dbReference type="Proteomes" id="UP000886833">
    <property type="component" value="Unassembled WGS sequence"/>
</dbReference>
<evidence type="ECO:0000313" key="1">
    <source>
        <dbReference type="EMBL" id="HIT37096.1"/>
    </source>
</evidence>
<evidence type="ECO:0000313" key="2">
    <source>
        <dbReference type="Proteomes" id="UP000886833"/>
    </source>
</evidence>
<dbReference type="EMBL" id="DVKQ01000011">
    <property type="protein sequence ID" value="HIT37096.1"/>
    <property type="molecule type" value="Genomic_DNA"/>
</dbReference>
<reference evidence="1" key="1">
    <citation type="submission" date="2020-10" db="EMBL/GenBank/DDBJ databases">
        <authorList>
            <person name="Gilroy R."/>
        </authorList>
    </citation>
    <scope>NUCLEOTIDE SEQUENCE</scope>
    <source>
        <strain evidence="1">CHK195-26880</strain>
    </source>
</reference>
<dbReference type="AlphaFoldDB" id="A0A9D1GAB5"/>
<proteinExistence type="predicted"/>
<organism evidence="1 2">
    <name type="scientific">Candidatus Onthousia faecipullorum</name>
    <dbReference type="NCBI Taxonomy" id="2840887"/>
    <lineage>
        <taxon>Bacteria</taxon>
        <taxon>Bacillati</taxon>
        <taxon>Bacillota</taxon>
        <taxon>Bacilli</taxon>
        <taxon>Candidatus Onthousia</taxon>
    </lineage>
</organism>
<comment type="caution">
    <text evidence="1">The sequence shown here is derived from an EMBL/GenBank/DDBJ whole genome shotgun (WGS) entry which is preliminary data.</text>
</comment>